<organism evidence="18 21">
    <name type="scientific">Mycolicibacterium rufum</name>
    <dbReference type="NCBI Taxonomy" id="318424"/>
    <lineage>
        <taxon>Bacteria</taxon>
        <taxon>Bacillati</taxon>
        <taxon>Actinomycetota</taxon>
        <taxon>Actinomycetes</taxon>
        <taxon>Mycobacteriales</taxon>
        <taxon>Mycobacteriaceae</taxon>
        <taxon>Mycolicibacterium</taxon>
    </lineage>
</organism>
<dbReference type="Proteomes" id="UP001140272">
    <property type="component" value="Unassembled WGS sequence"/>
</dbReference>
<feature type="domain" description="Nitrite/Sulfite reductase ferredoxin-like" evidence="17">
    <location>
        <begin position="94"/>
        <end position="155"/>
    </location>
</feature>
<dbReference type="GO" id="GO:0046872">
    <property type="term" value="F:metal ion binding"/>
    <property type="evidence" value="ECO:0007669"/>
    <property type="project" value="UniProtKB-KW"/>
</dbReference>
<dbReference type="FunFam" id="3.30.413.10:FF:000009">
    <property type="entry name" value="Sulfite reductase [ferredoxin]"/>
    <property type="match status" value="1"/>
</dbReference>
<keyword evidence="13" id="KW-0411">Iron-sulfur</keyword>
<evidence type="ECO:0000259" key="17">
    <source>
        <dbReference type="Pfam" id="PF03460"/>
    </source>
</evidence>
<feature type="domain" description="Nitrite/sulphite reductase 4Fe-4S" evidence="16">
    <location>
        <begin position="164"/>
        <end position="317"/>
    </location>
</feature>
<dbReference type="Proteomes" id="UP001055159">
    <property type="component" value="Chromosome"/>
</dbReference>
<dbReference type="SUPFAM" id="SSF55124">
    <property type="entry name" value="Nitrite/Sulfite reductase N-terminal domain-like"/>
    <property type="match status" value="2"/>
</dbReference>
<protein>
    <recommendedName>
        <fullName evidence="6">assimilatory sulfite reductase (ferredoxin)</fullName>
        <ecNumber evidence="6">1.8.7.1</ecNumber>
    </recommendedName>
</protein>
<evidence type="ECO:0000256" key="4">
    <source>
        <dbReference type="ARBA" id="ARBA00010429"/>
    </source>
</evidence>
<dbReference type="Pfam" id="PF03460">
    <property type="entry name" value="NIR_SIR_ferr"/>
    <property type="match status" value="2"/>
</dbReference>
<evidence type="ECO:0000256" key="3">
    <source>
        <dbReference type="ARBA" id="ARBA00003247"/>
    </source>
</evidence>
<dbReference type="InterPro" id="IPR036136">
    <property type="entry name" value="Nit/Sulf_reduc_fer-like_dom_sf"/>
</dbReference>
<dbReference type="RefSeq" id="WP_043410556.1">
    <property type="nucleotide sequence ID" value="NZ_CP092427.2"/>
</dbReference>
<dbReference type="EC" id="1.8.7.1" evidence="6"/>
<sequence length="557" mass="62197">MTTATPKPAKRPRGEGQWALGYREPLNANEQAKKDDNPLNVRERIENIYAKGGFESIDKGDLRGRFRWWGLYTQRKPGYDGTWTGDENTDMLEDEYFMLRVRCDGGALSAAALRTLGEISTEFARDTADISDRQNVQYHWIRVEDMPEIWQRLDAVGLQTTEACGDCPRVVLGSPLAGESLDEVIDGTPAVDEIVRRYIGKPEYSNLPRKFKTAISGLQDVVHEVNDVAFVGVNHPEHGPGFDLWVGGGLSTNPMLGQRVGVWVPLDEVPDVWEGVVSVFRDYGYRRLRAKARLKFLIKDWGVEKFREVLETEYLKRPLIDGPAPDPVVRPIDHVGVQKLRNGLNAVGVAPIAGRVSGTILQKVADLAEAAGSDRIRFTPYQKLIVLDVPDDKLDELRAGLDALGLPSTPSHWRRNLMACTGIEFCKLSFAETRKRSQVLVPELEKRLEDINAELDVPVTININGCPNSCARIQVADIGFKGQMVDDGDGPEEGFQVHLGGSLGLDSGFGRKLRQHKVLSSELGDYIERVVRNFVKQREQGERFATWALRADDADLR</sequence>
<name>A0A9X3BJF6_9MYCO</name>
<reference evidence="18" key="1">
    <citation type="submission" date="2020-07" db="EMBL/GenBank/DDBJ databases">
        <authorList>
            <person name="Pettersson B.M.F."/>
            <person name="Behra P.R.K."/>
            <person name="Ramesh M."/>
            <person name="Das S."/>
            <person name="Dasgupta S."/>
            <person name="Kirsebom L.A."/>
        </authorList>
    </citation>
    <scope>NUCLEOTIDE SEQUENCE</scope>
    <source>
        <strain evidence="18">DSM 45406</strain>
    </source>
</reference>
<dbReference type="GO" id="GO:0050311">
    <property type="term" value="F:sulfite reductase (ferredoxin) activity"/>
    <property type="evidence" value="ECO:0007669"/>
    <property type="project" value="UniProtKB-EC"/>
</dbReference>
<dbReference type="FunFam" id="3.30.413.10:FF:000013">
    <property type="entry name" value="Sulfite reductase [ferredoxin]"/>
    <property type="match status" value="1"/>
</dbReference>
<evidence type="ECO:0000256" key="6">
    <source>
        <dbReference type="ARBA" id="ARBA00012353"/>
    </source>
</evidence>
<reference evidence="19" key="3">
    <citation type="submission" date="2022-08" db="EMBL/GenBank/DDBJ databases">
        <title>Whole genome sequencing of non-tuberculosis mycobacteria type-strains.</title>
        <authorList>
            <person name="Igarashi Y."/>
            <person name="Osugi A."/>
            <person name="Mitarai S."/>
        </authorList>
    </citation>
    <scope>NUCLEOTIDE SEQUENCE</scope>
    <source>
        <strain evidence="19">JCM 16372</strain>
    </source>
</reference>
<evidence type="ECO:0000313" key="19">
    <source>
        <dbReference type="EMBL" id="ULP35088.1"/>
    </source>
</evidence>
<comment type="cofactor">
    <cofactor evidence="2">
        <name>[4Fe-4S] cluster</name>
        <dbReference type="ChEBI" id="CHEBI:49883"/>
    </cofactor>
</comment>
<proteinExistence type="inferred from homology"/>
<evidence type="ECO:0000259" key="16">
    <source>
        <dbReference type="Pfam" id="PF01077"/>
    </source>
</evidence>
<accession>A0A9X3BJF6</accession>
<dbReference type="PANTHER" id="PTHR32439:SF0">
    <property type="entry name" value="FERREDOXIN--NITRITE REDUCTASE, CHLOROPLASTIC"/>
    <property type="match status" value="1"/>
</dbReference>
<dbReference type="InterPro" id="IPR006067">
    <property type="entry name" value="NO2/SO3_Rdtase_4Fe4S_dom"/>
</dbReference>
<dbReference type="EMBL" id="CP092427">
    <property type="protein sequence ID" value="ULP35088.1"/>
    <property type="molecule type" value="Genomic_DNA"/>
</dbReference>
<evidence type="ECO:0000313" key="18">
    <source>
        <dbReference type="EMBL" id="MCV7073358.1"/>
    </source>
</evidence>
<reference evidence="18" key="2">
    <citation type="journal article" date="2022" name="BMC Genomics">
        <title>Comparative genome analysis of mycobacteria focusing on tRNA and non-coding RNA.</title>
        <authorList>
            <person name="Behra P.R.K."/>
            <person name="Pettersson B.M.F."/>
            <person name="Ramesh M."/>
            <person name="Das S."/>
            <person name="Dasgupta S."/>
            <person name="Kirsebom L.A."/>
        </authorList>
    </citation>
    <scope>NUCLEOTIDE SEQUENCE</scope>
    <source>
        <strain evidence="18">DSM 45406</strain>
    </source>
</reference>
<dbReference type="InterPro" id="IPR006066">
    <property type="entry name" value="NO2/SO3_Rdtase_FeS/sirohaem_BS"/>
</dbReference>
<keyword evidence="7" id="KW-0004">4Fe-4S</keyword>
<gene>
    <name evidence="18" type="ORF">H7H73_26625</name>
    <name evidence="19" type="ORF">MJO55_17465</name>
</gene>
<dbReference type="PRINTS" id="PR00397">
    <property type="entry name" value="SIROHAEM"/>
</dbReference>
<evidence type="ECO:0000256" key="11">
    <source>
        <dbReference type="ARBA" id="ARBA00023002"/>
    </source>
</evidence>
<evidence type="ECO:0000256" key="2">
    <source>
        <dbReference type="ARBA" id="ARBA00001966"/>
    </source>
</evidence>
<keyword evidence="9" id="KW-0479">Metal-binding</keyword>
<keyword evidence="20" id="KW-1185">Reference proteome</keyword>
<dbReference type="InterPro" id="IPR005117">
    <property type="entry name" value="NiRdtase/SiRdtase_haem-b_fer"/>
</dbReference>
<dbReference type="PROSITE" id="PS00365">
    <property type="entry name" value="NIR_SIR"/>
    <property type="match status" value="1"/>
</dbReference>
<dbReference type="InterPro" id="IPR051329">
    <property type="entry name" value="NIR_SIR_4Fe-4S"/>
</dbReference>
<dbReference type="GO" id="GO:0020037">
    <property type="term" value="F:heme binding"/>
    <property type="evidence" value="ECO:0007669"/>
    <property type="project" value="InterPro"/>
</dbReference>
<dbReference type="Gene3D" id="3.90.480.20">
    <property type="match status" value="1"/>
</dbReference>
<evidence type="ECO:0000256" key="10">
    <source>
        <dbReference type="ARBA" id="ARBA00022784"/>
    </source>
</evidence>
<evidence type="ECO:0000256" key="14">
    <source>
        <dbReference type="ARBA" id="ARBA00049518"/>
    </source>
</evidence>
<dbReference type="PANTHER" id="PTHR32439">
    <property type="entry name" value="FERREDOXIN--NITRITE REDUCTASE, CHLOROPLASTIC"/>
    <property type="match status" value="1"/>
</dbReference>
<feature type="domain" description="Nitrite/Sulfite reductase ferredoxin-like" evidence="17">
    <location>
        <begin position="341"/>
        <end position="403"/>
    </location>
</feature>
<evidence type="ECO:0000313" key="21">
    <source>
        <dbReference type="Proteomes" id="UP001140272"/>
    </source>
</evidence>
<dbReference type="AlphaFoldDB" id="A0A9X3BJF6"/>
<keyword evidence="8" id="KW-0349">Heme</keyword>
<evidence type="ECO:0000313" key="20">
    <source>
        <dbReference type="Proteomes" id="UP001055159"/>
    </source>
</evidence>
<evidence type="ECO:0000256" key="12">
    <source>
        <dbReference type="ARBA" id="ARBA00023004"/>
    </source>
</evidence>
<evidence type="ECO:0000256" key="15">
    <source>
        <dbReference type="SAM" id="MobiDB-lite"/>
    </source>
</evidence>
<dbReference type="EMBL" id="JACKRN010000854">
    <property type="protein sequence ID" value="MCV7073358.1"/>
    <property type="molecule type" value="Genomic_DNA"/>
</dbReference>
<dbReference type="Gene3D" id="3.30.413.10">
    <property type="entry name" value="Sulfite Reductase Hemoprotein, domain 1"/>
    <property type="match status" value="2"/>
</dbReference>
<evidence type="ECO:0000256" key="5">
    <source>
        <dbReference type="ARBA" id="ARBA00011245"/>
    </source>
</evidence>
<dbReference type="Pfam" id="PF01077">
    <property type="entry name" value="NIR_SIR"/>
    <property type="match status" value="2"/>
</dbReference>
<evidence type="ECO:0000256" key="1">
    <source>
        <dbReference type="ARBA" id="ARBA00001929"/>
    </source>
</evidence>
<comment type="function">
    <text evidence="3">Catalyzes the reduction of sulfite to sulfide, a step in the biosynthesis of sulfur-containing amino acids and cofactors.</text>
</comment>
<feature type="domain" description="Nitrite/sulphite reductase 4Fe-4S" evidence="16">
    <location>
        <begin position="415"/>
        <end position="550"/>
    </location>
</feature>
<evidence type="ECO:0000256" key="13">
    <source>
        <dbReference type="ARBA" id="ARBA00023014"/>
    </source>
</evidence>
<comment type="cofactor">
    <cofactor evidence="1">
        <name>siroheme</name>
        <dbReference type="ChEBI" id="CHEBI:60052"/>
    </cofactor>
</comment>
<dbReference type="GO" id="GO:0051539">
    <property type="term" value="F:4 iron, 4 sulfur cluster binding"/>
    <property type="evidence" value="ECO:0007669"/>
    <property type="project" value="UniProtKB-KW"/>
</dbReference>
<dbReference type="InterPro" id="IPR045854">
    <property type="entry name" value="NO2/SO3_Rdtase_4Fe4S_sf"/>
</dbReference>
<comment type="similarity">
    <text evidence="4">Belongs to the nitrite and sulfite reductase 4Fe-4S domain family.</text>
</comment>
<dbReference type="SUPFAM" id="SSF56014">
    <property type="entry name" value="Nitrite and sulphite reductase 4Fe-4S domain-like"/>
    <property type="match status" value="2"/>
</dbReference>
<feature type="region of interest" description="Disordered" evidence="15">
    <location>
        <begin position="1"/>
        <end position="38"/>
    </location>
</feature>
<keyword evidence="11" id="KW-0560">Oxidoreductase</keyword>
<evidence type="ECO:0000256" key="8">
    <source>
        <dbReference type="ARBA" id="ARBA00022617"/>
    </source>
</evidence>
<evidence type="ECO:0000256" key="9">
    <source>
        <dbReference type="ARBA" id="ARBA00022723"/>
    </source>
</evidence>
<comment type="catalytic activity">
    <reaction evidence="14">
        <text>hydrogen sulfide + 6 oxidized [2Fe-2S]-[ferredoxin] + 3 H2O = sulfite + 6 reduced [2Fe-2S]-[ferredoxin] + 7 H(+)</text>
        <dbReference type="Rhea" id="RHEA:23132"/>
        <dbReference type="Rhea" id="RHEA-COMP:10000"/>
        <dbReference type="Rhea" id="RHEA-COMP:10001"/>
        <dbReference type="ChEBI" id="CHEBI:15377"/>
        <dbReference type="ChEBI" id="CHEBI:15378"/>
        <dbReference type="ChEBI" id="CHEBI:17359"/>
        <dbReference type="ChEBI" id="CHEBI:29919"/>
        <dbReference type="ChEBI" id="CHEBI:33737"/>
        <dbReference type="ChEBI" id="CHEBI:33738"/>
        <dbReference type="EC" id="1.8.7.1"/>
    </reaction>
</comment>
<keyword evidence="10" id="KW-0883">Thioether bond</keyword>
<keyword evidence="12" id="KW-0408">Iron</keyword>
<comment type="subunit">
    <text evidence="5">Monomer.</text>
</comment>
<evidence type="ECO:0000256" key="7">
    <source>
        <dbReference type="ARBA" id="ARBA00022485"/>
    </source>
</evidence>